<proteinExistence type="predicted"/>
<protein>
    <submittedName>
        <fullName evidence="1">Uncharacterized protein</fullName>
    </submittedName>
</protein>
<evidence type="ECO:0000313" key="1">
    <source>
        <dbReference type="EMBL" id="GFO93028.1"/>
    </source>
</evidence>
<sequence length="65" mass="7380">MTMYTPITVILCTELLIMSEYVFSGFPELGLWLSDDTWTVAAVSSSVEVLERWDDIYDRVSAITV</sequence>
<evidence type="ECO:0000313" key="2">
    <source>
        <dbReference type="Proteomes" id="UP000660047"/>
    </source>
</evidence>
<dbReference type="Proteomes" id="UP000660047">
    <property type="component" value="Unassembled WGS sequence"/>
</dbReference>
<organism evidence="1 2">
    <name type="scientific">Coprococcus eutactus</name>
    <dbReference type="NCBI Taxonomy" id="33043"/>
    <lineage>
        <taxon>Bacteria</taxon>
        <taxon>Bacillati</taxon>
        <taxon>Bacillota</taxon>
        <taxon>Clostridia</taxon>
        <taxon>Lachnospirales</taxon>
        <taxon>Lachnospiraceae</taxon>
        <taxon>Coprococcus</taxon>
    </lineage>
</organism>
<comment type="caution">
    <text evidence="1">The sequence shown here is derived from an EMBL/GenBank/DDBJ whole genome shotgun (WGS) entry which is preliminary data.</text>
</comment>
<name>A0AAI9K2E6_9FIRM</name>
<dbReference type="EMBL" id="BLYL01000001">
    <property type="protein sequence ID" value="GFO93028.1"/>
    <property type="molecule type" value="Genomic_DNA"/>
</dbReference>
<accession>A0AAI9K2E6</accession>
<gene>
    <name evidence="1" type="ORF">COEU31_00740</name>
</gene>
<dbReference type="AlphaFoldDB" id="A0AAI9K2E6"/>
<reference evidence="1" key="1">
    <citation type="submission" date="2020-06" db="EMBL/GenBank/DDBJ databases">
        <title>Characterization of fructooligosaccharide metabolism and fructooligosaccharide-degrading enzymes in human commensal butyrate producers.</title>
        <authorList>
            <person name="Tanno H."/>
            <person name="Fujii T."/>
            <person name="Hirano K."/>
            <person name="Maeno S."/>
            <person name="Tonozuka T."/>
            <person name="Sakamoto M."/>
            <person name="Ohkuma M."/>
            <person name="Tochio T."/>
            <person name="Endo A."/>
        </authorList>
    </citation>
    <scope>NUCLEOTIDE SEQUENCE</scope>
    <source>
        <strain evidence="1">JCM 31265</strain>
    </source>
</reference>